<keyword evidence="1 3" id="KW-0489">Methyltransferase</keyword>
<keyword evidence="2 3" id="KW-0808">Transferase</keyword>
<dbReference type="Pfam" id="PF03602">
    <property type="entry name" value="Cons_hypoth95"/>
    <property type="match status" value="1"/>
</dbReference>
<evidence type="ECO:0000256" key="2">
    <source>
        <dbReference type="ARBA" id="ARBA00022679"/>
    </source>
</evidence>
<dbReference type="EMBL" id="JAFBBU010000001">
    <property type="protein sequence ID" value="MBM7472967.1"/>
    <property type="molecule type" value="Genomic_DNA"/>
</dbReference>
<dbReference type="CDD" id="cd02440">
    <property type="entry name" value="AdoMet_MTases"/>
    <property type="match status" value="1"/>
</dbReference>
<sequence>MTRIIAGFAGSQKLSVPSSGTRPTSDRVREAIFSALEARDVVQGSAVLDLYAGSGALGLEAASRGAAEVTLVEKNPAAVKVAKSNAAIIQKAAAVRGALANGQLKPRITVAPQSVLAFLRSTPASFDLVFVDPPYDLAEAELAETLVALAEHVTPDARIVVERTSRSPEPTLPASLTLDRRKDYGETTLWWITTV</sequence>
<dbReference type="PIRSF" id="PIRSF004553">
    <property type="entry name" value="CHP00095"/>
    <property type="match status" value="1"/>
</dbReference>
<keyword evidence="4" id="KW-1185">Reference proteome</keyword>
<evidence type="ECO:0000256" key="1">
    <source>
        <dbReference type="ARBA" id="ARBA00022603"/>
    </source>
</evidence>
<protein>
    <submittedName>
        <fullName evidence="3">16S rRNA (Guanine966-N2)-methyltransferase</fullName>
        <ecNumber evidence="3">2.1.1.171</ecNumber>
    </submittedName>
</protein>
<comment type="caution">
    <text evidence="3">The sequence shown here is derived from an EMBL/GenBank/DDBJ whole genome shotgun (WGS) entry which is preliminary data.</text>
</comment>
<dbReference type="NCBIfam" id="TIGR00095">
    <property type="entry name" value="16S rRNA (guanine(966)-N(2))-methyltransferase RsmD"/>
    <property type="match status" value="1"/>
</dbReference>
<evidence type="ECO:0000313" key="3">
    <source>
        <dbReference type="EMBL" id="MBM7472967.1"/>
    </source>
</evidence>
<proteinExistence type="predicted"/>
<dbReference type="InterPro" id="IPR029063">
    <property type="entry name" value="SAM-dependent_MTases_sf"/>
</dbReference>
<dbReference type="Gene3D" id="3.40.50.150">
    <property type="entry name" value="Vaccinia Virus protein VP39"/>
    <property type="match status" value="1"/>
</dbReference>
<dbReference type="PANTHER" id="PTHR43542">
    <property type="entry name" value="METHYLTRANSFERASE"/>
    <property type="match status" value="1"/>
</dbReference>
<dbReference type="Proteomes" id="UP000776164">
    <property type="component" value="Unassembled WGS sequence"/>
</dbReference>
<dbReference type="InterPro" id="IPR002052">
    <property type="entry name" value="DNA_methylase_N6_adenine_CS"/>
</dbReference>
<reference evidence="3 4" key="1">
    <citation type="submission" date="2021-01" db="EMBL/GenBank/DDBJ databases">
        <title>Sequencing the genomes of 1000 actinobacteria strains.</title>
        <authorList>
            <person name="Klenk H.-P."/>
        </authorList>
    </citation>
    <scope>NUCLEOTIDE SEQUENCE [LARGE SCALE GENOMIC DNA]</scope>
    <source>
        <strain evidence="3 4">DSM 13057</strain>
    </source>
</reference>
<dbReference type="InterPro" id="IPR004398">
    <property type="entry name" value="RNA_MeTrfase_RsmD"/>
</dbReference>
<dbReference type="RefSeq" id="WP_205110075.1">
    <property type="nucleotide sequence ID" value="NZ_BAAAHT010000003.1"/>
</dbReference>
<dbReference type="SUPFAM" id="SSF53335">
    <property type="entry name" value="S-adenosyl-L-methionine-dependent methyltransferases"/>
    <property type="match status" value="1"/>
</dbReference>
<dbReference type="PANTHER" id="PTHR43542:SF1">
    <property type="entry name" value="METHYLTRANSFERASE"/>
    <property type="match status" value="1"/>
</dbReference>
<name>A0ABS2L7B8_9MICO</name>
<gene>
    <name evidence="3" type="ORF">JOE66_002601</name>
</gene>
<organism evidence="3 4">
    <name type="scientific">Subtercola frigoramans</name>
    <dbReference type="NCBI Taxonomy" id="120298"/>
    <lineage>
        <taxon>Bacteria</taxon>
        <taxon>Bacillati</taxon>
        <taxon>Actinomycetota</taxon>
        <taxon>Actinomycetes</taxon>
        <taxon>Micrococcales</taxon>
        <taxon>Microbacteriaceae</taxon>
        <taxon>Subtercola</taxon>
    </lineage>
</organism>
<evidence type="ECO:0000313" key="4">
    <source>
        <dbReference type="Proteomes" id="UP000776164"/>
    </source>
</evidence>
<dbReference type="PROSITE" id="PS00092">
    <property type="entry name" value="N6_MTASE"/>
    <property type="match status" value="1"/>
</dbReference>
<accession>A0ABS2L7B8</accession>
<dbReference type="GO" id="GO:0052913">
    <property type="term" value="F:16S rRNA (guanine(966)-N(2))-methyltransferase activity"/>
    <property type="evidence" value="ECO:0007669"/>
    <property type="project" value="UniProtKB-EC"/>
</dbReference>
<dbReference type="EC" id="2.1.1.171" evidence="3"/>